<keyword evidence="1" id="KW-1133">Transmembrane helix</keyword>
<proteinExistence type="predicted"/>
<gene>
    <name evidence="2" type="ORF">SCUD_LOCUS8374</name>
</gene>
<feature type="transmembrane region" description="Helical" evidence="1">
    <location>
        <begin position="30"/>
        <end position="52"/>
    </location>
</feature>
<dbReference type="EMBL" id="UZAK01032715">
    <property type="protein sequence ID" value="VDP30429.1"/>
    <property type="molecule type" value="Genomic_DNA"/>
</dbReference>
<evidence type="ECO:0000313" key="4">
    <source>
        <dbReference type="WBParaSite" id="SCUD_0000837401-mRNA-1"/>
    </source>
</evidence>
<reference evidence="2 3" key="2">
    <citation type="submission" date="2018-11" db="EMBL/GenBank/DDBJ databases">
        <authorList>
            <consortium name="Pathogen Informatics"/>
        </authorList>
    </citation>
    <scope>NUCLEOTIDE SEQUENCE [LARGE SCALE GENOMIC DNA]</scope>
    <source>
        <strain evidence="2">Dakar</strain>
        <strain evidence="3">Dakar, Senegal</strain>
    </source>
</reference>
<dbReference type="AlphaFoldDB" id="A0A183K065"/>
<name>A0A183K065_9TREM</name>
<evidence type="ECO:0000313" key="3">
    <source>
        <dbReference type="Proteomes" id="UP000279833"/>
    </source>
</evidence>
<keyword evidence="1" id="KW-0472">Membrane</keyword>
<reference evidence="4" key="1">
    <citation type="submission" date="2016-06" db="UniProtKB">
        <authorList>
            <consortium name="WormBaseParasite"/>
        </authorList>
    </citation>
    <scope>IDENTIFICATION</scope>
</reference>
<organism evidence="4">
    <name type="scientific">Schistosoma curassoni</name>
    <dbReference type="NCBI Taxonomy" id="6186"/>
    <lineage>
        <taxon>Eukaryota</taxon>
        <taxon>Metazoa</taxon>
        <taxon>Spiralia</taxon>
        <taxon>Lophotrochozoa</taxon>
        <taxon>Platyhelminthes</taxon>
        <taxon>Trematoda</taxon>
        <taxon>Digenea</taxon>
        <taxon>Strigeidida</taxon>
        <taxon>Schistosomatoidea</taxon>
        <taxon>Schistosomatidae</taxon>
        <taxon>Schistosoma</taxon>
    </lineage>
</organism>
<dbReference type="WBParaSite" id="SCUD_0000837401-mRNA-1">
    <property type="protein sequence ID" value="SCUD_0000837401-mRNA-1"/>
    <property type="gene ID" value="SCUD_0000837401"/>
</dbReference>
<keyword evidence="1" id="KW-0812">Transmembrane</keyword>
<accession>A0A183K065</accession>
<sequence length="92" mass="11164">MKKIFEKEISKALICLNLFIEKQCRDYFKCFLIIVLLFYNMHFLFCACLKVLDELCYIYVEMYCDKKSTFNIYQLSILKVISRHTHSMHICQ</sequence>
<keyword evidence="3" id="KW-1185">Reference proteome</keyword>
<protein>
    <submittedName>
        <fullName evidence="4">Transmembrane protein</fullName>
    </submittedName>
</protein>
<dbReference type="Proteomes" id="UP000279833">
    <property type="component" value="Unassembled WGS sequence"/>
</dbReference>
<evidence type="ECO:0000313" key="2">
    <source>
        <dbReference type="EMBL" id="VDP30429.1"/>
    </source>
</evidence>
<evidence type="ECO:0000256" key="1">
    <source>
        <dbReference type="SAM" id="Phobius"/>
    </source>
</evidence>